<dbReference type="AlphaFoldDB" id="A0A7S1X960"/>
<name>A0A7S1X960_9CHLO</name>
<sequence>MGDYHTYYTGTGETTEWDDLQVKFGNKEKPPPKWKPEKYAPEEEVTKDAAWLAEKEEEELSDLEDDFDDDAVLAEYRRKRLEELRQEVKAQQFGSVEQISGSDFVREVTNAGEEVWVVVHLFKDGVPQCKVLGMCLDELASKYATTKFRKIISTECIPKYPDSNLPTVLIYKDKQCVKTLVGMVPFGGRHCNPEQVAFTLNRFGPICRLEGEEHSNEPTTEEVKAYMERLVVDVMEKKKEQEDAGDS</sequence>
<protein>
    <recommendedName>
        <fullName evidence="2">Phosducin domain-containing protein</fullName>
    </recommendedName>
</protein>
<dbReference type="Pfam" id="PF02114">
    <property type="entry name" value="Phosducin"/>
    <property type="match status" value="1"/>
</dbReference>
<dbReference type="PANTHER" id="PTHR45809:SF3">
    <property type="entry name" value="VIRAL IAP-ASSOCIATED FACTOR HOMOLOG"/>
    <property type="match status" value="1"/>
</dbReference>
<reference evidence="3" key="1">
    <citation type="submission" date="2021-01" db="EMBL/GenBank/DDBJ databases">
        <authorList>
            <person name="Corre E."/>
            <person name="Pelletier E."/>
            <person name="Niang G."/>
            <person name="Scheremetjew M."/>
            <person name="Finn R."/>
            <person name="Kale V."/>
            <person name="Holt S."/>
            <person name="Cochrane G."/>
            <person name="Meng A."/>
            <person name="Brown T."/>
            <person name="Cohen L."/>
        </authorList>
    </citation>
    <scope>NUCLEOTIDE SEQUENCE</scope>
    <source>
        <strain evidence="3">PLY429</strain>
    </source>
</reference>
<feature type="domain" description="Phosducin" evidence="2">
    <location>
        <begin position="59"/>
        <end position="183"/>
    </location>
</feature>
<dbReference type="SUPFAM" id="SSF52833">
    <property type="entry name" value="Thioredoxin-like"/>
    <property type="match status" value="1"/>
</dbReference>
<dbReference type="InterPro" id="IPR036249">
    <property type="entry name" value="Thioredoxin-like_sf"/>
</dbReference>
<dbReference type="InterPro" id="IPR051498">
    <property type="entry name" value="Phosducin-like_chap/apop_reg"/>
</dbReference>
<dbReference type="PANTHER" id="PTHR45809">
    <property type="entry name" value="VIRAL IAP-ASSOCIATED FACTOR HOMOLOG"/>
    <property type="match status" value="1"/>
</dbReference>
<dbReference type="EMBL" id="HBGG01034636">
    <property type="protein sequence ID" value="CAD9215941.1"/>
    <property type="molecule type" value="Transcribed_RNA"/>
</dbReference>
<accession>A0A7S1X960</accession>
<dbReference type="GO" id="GO:0005737">
    <property type="term" value="C:cytoplasm"/>
    <property type="evidence" value="ECO:0007669"/>
    <property type="project" value="TreeGrafter"/>
</dbReference>
<evidence type="ECO:0000259" key="2">
    <source>
        <dbReference type="Pfam" id="PF02114"/>
    </source>
</evidence>
<gene>
    <name evidence="3" type="ORF">TCHU04912_LOCUS18181</name>
</gene>
<dbReference type="InterPro" id="IPR024253">
    <property type="entry name" value="Phosducin_thioredoxin-like_dom"/>
</dbReference>
<dbReference type="Gene3D" id="3.40.30.10">
    <property type="entry name" value="Glutaredoxin"/>
    <property type="match status" value="1"/>
</dbReference>
<dbReference type="GO" id="GO:0006457">
    <property type="term" value="P:protein folding"/>
    <property type="evidence" value="ECO:0007669"/>
    <property type="project" value="TreeGrafter"/>
</dbReference>
<evidence type="ECO:0000313" key="3">
    <source>
        <dbReference type="EMBL" id="CAD9215941.1"/>
    </source>
</evidence>
<proteinExistence type="inferred from homology"/>
<organism evidence="3">
    <name type="scientific">Tetraselmis chuii</name>
    <dbReference type="NCBI Taxonomy" id="63592"/>
    <lineage>
        <taxon>Eukaryota</taxon>
        <taxon>Viridiplantae</taxon>
        <taxon>Chlorophyta</taxon>
        <taxon>core chlorophytes</taxon>
        <taxon>Chlorodendrophyceae</taxon>
        <taxon>Chlorodendrales</taxon>
        <taxon>Chlorodendraceae</taxon>
        <taxon>Tetraselmis</taxon>
    </lineage>
</organism>
<evidence type="ECO:0000256" key="1">
    <source>
        <dbReference type="ARBA" id="ARBA00009686"/>
    </source>
</evidence>
<comment type="similarity">
    <text evidence="1">Belongs to the phosducin family.</text>
</comment>